<proteinExistence type="inferred from homology"/>
<feature type="domain" description="FAD-binding FR-type" evidence="16">
    <location>
        <begin position="214"/>
        <end position="454"/>
    </location>
</feature>
<keyword evidence="7 13" id="KW-0274">FAD</keyword>
<dbReference type="AlphaFoldDB" id="A0A9W3B8J7"/>
<evidence type="ECO:0000256" key="9">
    <source>
        <dbReference type="ARBA" id="ARBA00023002"/>
    </source>
</evidence>
<comment type="similarity">
    <text evidence="13">Belongs to the NADPH-dependent diflavin oxidoreductase NDOR1 family.</text>
</comment>
<feature type="domain" description="Flavodoxin-like" evidence="15">
    <location>
        <begin position="8"/>
        <end position="152"/>
    </location>
</feature>
<feature type="binding site" evidence="13">
    <location>
        <position position="567"/>
    </location>
    <ligand>
        <name>NADP(+)</name>
        <dbReference type="ChEBI" id="CHEBI:58349"/>
    </ligand>
</feature>
<organism evidence="17 18">
    <name type="scientific">Biomphalaria glabrata</name>
    <name type="common">Bloodfluke planorb</name>
    <name type="synonym">Freshwater snail</name>
    <dbReference type="NCBI Taxonomy" id="6526"/>
    <lineage>
        <taxon>Eukaryota</taxon>
        <taxon>Metazoa</taxon>
        <taxon>Spiralia</taxon>
        <taxon>Lophotrochozoa</taxon>
        <taxon>Mollusca</taxon>
        <taxon>Gastropoda</taxon>
        <taxon>Heterobranchia</taxon>
        <taxon>Euthyneura</taxon>
        <taxon>Panpulmonata</taxon>
        <taxon>Hygrophila</taxon>
        <taxon>Lymnaeoidea</taxon>
        <taxon>Planorbidae</taxon>
        <taxon>Biomphalaria</taxon>
    </lineage>
</organism>
<dbReference type="InterPro" id="IPR023173">
    <property type="entry name" value="NADPH_Cyt_P450_Rdtase_alpha"/>
</dbReference>
<comment type="function">
    <text evidence="11">NADPH-dependent reductase which is a central component of the cytosolic iron-sulfur (Fe-S) protein assembly (CIA) machinery. Transfers electrons from NADPH via its FAD and FMN prosthetic groups to the [2Fe-2S] cluster of CIAPIN1, another key component of the CIA machinery. In turn, this reduced cluster provides electrons for assembly of cytosolic iron-sulfur cluster proteins. It can also reduce the [2Fe-2S] cluster of CISD1 and activate this protein implicated in Fe/S cluster repair. In vitro can fully activate methionine synthase/MTR in the presence of soluble cytochrome b5/CYB5A.</text>
</comment>
<dbReference type="PROSITE" id="PS50902">
    <property type="entry name" value="FLAVODOXIN_LIKE"/>
    <property type="match status" value="1"/>
</dbReference>
<dbReference type="PANTHER" id="PTHR19384">
    <property type="entry name" value="NITRIC OXIDE SYNTHASE-RELATED"/>
    <property type="match status" value="1"/>
</dbReference>
<evidence type="ECO:0000256" key="8">
    <source>
        <dbReference type="ARBA" id="ARBA00022857"/>
    </source>
</evidence>
<evidence type="ECO:0000256" key="5">
    <source>
        <dbReference type="ARBA" id="ARBA00022630"/>
    </source>
</evidence>
<dbReference type="Gene3D" id="1.20.990.10">
    <property type="entry name" value="NADPH-cytochrome p450 Reductase, Chain A, domain 3"/>
    <property type="match status" value="1"/>
</dbReference>
<dbReference type="SUPFAM" id="SSF63380">
    <property type="entry name" value="Riboflavin synthase domain-like"/>
    <property type="match status" value="1"/>
</dbReference>
<evidence type="ECO:0000256" key="7">
    <source>
        <dbReference type="ARBA" id="ARBA00022827"/>
    </source>
</evidence>
<dbReference type="Pfam" id="PF00175">
    <property type="entry name" value="NAD_binding_1"/>
    <property type="match status" value="1"/>
</dbReference>
<dbReference type="InterPro" id="IPR028879">
    <property type="entry name" value="NDOR1"/>
</dbReference>
<evidence type="ECO:0000256" key="3">
    <source>
        <dbReference type="ARBA" id="ARBA00004496"/>
    </source>
</evidence>
<evidence type="ECO:0000313" key="17">
    <source>
        <dbReference type="Proteomes" id="UP001165740"/>
    </source>
</evidence>
<dbReference type="InterPro" id="IPR017938">
    <property type="entry name" value="Riboflavin_synthase-like_b-brl"/>
</dbReference>
<dbReference type="OMA" id="DIMSIPR"/>
<keyword evidence="8 13" id="KW-0521">NADP</keyword>
<feature type="chain" id="PRO_5040796973" description="NADPH-dependent diflavin oxidoreductase 1" evidence="14">
    <location>
        <begin position="20"/>
        <end position="606"/>
    </location>
</feature>
<feature type="binding site" evidence="13">
    <location>
        <position position="468"/>
    </location>
    <ligand>
        <name>NADP(+)</name>
        <dbReference type="ChEBI" id="CHEBI:58349"/>
    </ligand>
</feature>
<feature type="binding site" evidence="13">
    <location>
        <begin position="99"/>
        <end position="108"/>
    </location>
    <ligand>
        <name>FMN</name>
        <dbReference type="ChEBI" id="CHEBI:58210"/>
    </ligand>
</feature>
<keyword evidence="4 13" id="KW-0963">Cytoplasm</keyword>
<name>A0A9W3B8J7_BIOGL</name>
<dbReference type="SUPFAM" id="SSF52218">
    <property type="entry name" value="Flavoproteins"/>
    <property type="match status" value="1"/>
</dbReference>
<dbReference type="EC" id="1.18.1.-" evidence="13"/>
<dbReference type="InterPro" id="IPR001094">
    <property type="entry name" value="Flavdoxin-like"/>
</dbReference>
<dbReference type="GO" id="GO:0016226">
    <property type="term" value="P:iron-sulfur cluster assembly"/>
    <property type="evidence" value="ECO:0007669"/>
    <property type="project" value="UniProtKB-UniRule"/>
</dbReference>
<keyword evidence="6 13" id="KW-0288">FMN</keyword>
<feature type="binding site" evidence="13">
    <location>
        <begin position="61"/>
        <end position="64"/>
    </location>
    <ligand>
        <name>FMN</name>
        <dbReference type="ChEBI" id="CHEBI:58210"/>
    </ligand>
</feature>
<feature type="binding site" evidence="13">
    <location>
        <position position="605"/>
    </location>
    <ligand>
        <name>FAD</name>
        <dbReference type="ChEBI" id="CHEBI:57692"/>
    </ligand>
</feature>
<feature type="binding site" evidence="13">
    <location>
        <position position="134"/>
    </location>
    <ligand>
        <name>FMN</name>
        <dbReference type="ChEBI" id="CHEBI:58210"/>
    </ligand>
</feature>
<gene>
    <name evidence="18" type="primary">LOC106051032</name>
</gene>
<comment type="catalytic activity">
    <reaction evidence="10">
        <text>2 oxidized [2Fe-2S]-[protein] + NADPH = 2 reduced [2Fe-2S]-[protein] + NADP(+) + H(+)</text>
        <dbReference type="Rhea" id="RHEA:67716"/>
        <dbReference type="Rhea" id="RHEA-COMP:17327"/>
        <dbReference type="Rhea" id="RHEA-COMP:17328"/>
        <dbReference type="ChEBI" id="CHEBI:15378"/>
        <dbReference type="ChEBI" id="CHEBI:33737"/>
        <dbReference type="ChEBI" id="CHEBI:33738"/>
        <dbReference type="ChEBI" id="CHEBI:57783"/>
        <dbReference type="ChEBI" id="CHEBI:58349"/>
    </reaction>
    <physiologicalReaction direction="left-to-right" evidence="10">
        <dbReference type="Rhea" id="RHEA:67717"/>
    </physiologicalReaction>
</comment>
<keyword evidence="5 13" id="KW-0285">Flavoprotein</keyword>
<reference evidence="18" key="1">
    <citation type="submission" date="2025-08" db="UniProtKB">
        <authorList>
            <consortium name="RefSeq"/>
        </authorList>
    </citation>
    <scope>IDENTIFICATION</scope>
</reference>
<evidence type="ECO:0000256" key="11">
    <source>
        <dbReference type="ARBA" id="ARBA00059862"/>
    </source>
</evidence>
<evidence type="ECO:0000256" key="12">
    <source>
        <dbReference type="ARBA" id="ARBA00063044"/>
    </source>
</evidence>
<evidence type="ECO:0000256" key="6">
    <source>
        <dbReference type="ARBA" id="ARBA00022643"/>
    </source>
</evidence>
<dbReference type="InterPro" id="IPR029039">
    <property type="entry name" value="Flavoprotein-like_sf"/>
</dbReference>
<feature type="binding site" evidence="13">
    <location>
        <begin position="530"/>
        <end position="534"/>
    </location>
    <ligand>
        <name>NADP(+)</name>
        <dbReference type="ChEBI" id="CHEBI:58349"/>
    </ligand>
</feature>
<dbReference type="GO" id="GO:0005634">
    <property type="term" value="C:nucleus"/>
    <property type="evidence" value="ECO:0007669"/>
    <property type="project" value="UniProtKB-ARBA"/>
</dbReference>
<evidence type="ECO:0000256" key="10">
    <source>
        <dbReference type="ARBA" id="ARBA00052174"/>
    </source>
</evidence>
<keyword evidence="14" id="KW-0732">Signal</keyword>
<dbReference type="FunFam" id="1.20.990.10:FF:000008">
    <property type="entry name" value="NADPH-dependent diflavin oxidoreductase 1"/>
    <property type="match status" value="1"/>
</dbReference>
<protein>
    <recommendedName>
        <fullName evidence="13">NADPH-dependent diflavin oxidoreductase 1</fullName>
        <ecNumber evidence="13">1.18.1.-</ecNumber>
    </recommendedName>
    <alternativeName>
        <fullName evidence="13">NADPH-dependent FMN and FAD-containing oxidoreductase</fullName>
    </alternativeName>
</protein>
<feature type="binding site" evidence="13">
    <location>
        <begin position="424"/>
        <end position="427"/>
    </location>
    <ligand>
        <name>FAD</name>
        <dbReference type="ChEBI" id="CHEBI:57692"/>
    </ligand>
</feature>
<evidence type="ECO:0000256" key="2">
    <source>
        <dbReference type="ARBA" id="ARBA00001974"/>
    </source>
</evidence>
<dbReference type="SUPFAM" id="SSF52343">
    <property type="entry name" value="Ferredoxin reductase-like, C-terminal NADP-linked domain"/>
    <property type="match status" value="1"/>
</dbReference>
<dbReference type="PRINTS" id="PR00369">
    <property type="entry name" value="FLAVODOXIN"/>
</dbReference>
<dbReference type="Pfam" id="PF00667">
    <property type="entry name" value="FAD_binding_1"/>
    <property type="match status" value="1"/>
</dbReference>
<dbReference type="PRINTS" id="PR00371">
    <property type="entry name" value="FPNCR"/>
</dbReference>
<dbReference type="GO" id="GO:0160246">
    <property type="term" value="F:NADPH-iron-sulfur [2Fe-2S] protein oxidoreductase activity"/>
    <property type="evidence" value="ECO:0007669"/>
    <property type="project" value="InterPro"/>
</dbReference>
<dbReference type="Proteomes" id="UP001165740">
    <property type="component" value="Chromosome 9"/>
</dbReference>
<comment type="cofactor">
    <cofactor evidence="2 13">
        <name>FAD</name>
        <dbReference type="ChEBI" id="CHEBI:57692"/>
    </cofactor>
</comment>
<evidence type="ECO:0000259" key="15">
    <source>
        <dbReference type="PROSITE" id="PS50902"/>
    </source>
</evidence>
<feature type="binding site" evidence="13">
    <location>
        <begin position="390"/>
        <end position="393"/>
    </location>
    <ligand>
        <name>FAD</name>
        <dbReference type="ChEBI" id="CHEBI:57692"/>
    </ligand>
</feature>
<comment type="similarity">
    <text evidence="13">In the C-terminal section; belongs to the flavoprotein pyridine nucleotide cytochrome reductase family.</text>
</comment>
<dbReference type="GO" id="GO:0005829">
    <property type="term" value="C:cytosol"/>
    <property type="evidence" value="ECO:0007669"/>
    <property type="project" value="UniProtKB-ARBA"/>
</dbReference>
<evidence type="ECO:0000256" key="1">
    <source>
        <dbReference type="ARBA" id="ARBA00001917"/>
    </source>
</evidence>
<dbReference type="RefSeq" id="XP_055895766.1">
    <property type="nucleotide sequence ID" value="XM_056039791.1"/>
</dbReference>
<comment type="similarity">
    <text evidence="13">In the N-terminal section; belongs to the flavodoxin family.</text>
</comment>
<dbReference type="InterPro" id="IPR001709">
    <property type="entry name" value="Flavoprot_Pyr_Nucl_cyt_Rdtase"/>
</dbReference>
<comment type="cofactor">
    <cofactor evidence="1 13">
        <name>FMN</name>
        <dbReference type="ChEBI" id="CHEBI:58210"/>
    </cofactor>
</comment>
<dbReference type="InterPro" id="IPR001433">
    <property type="entry name" value="OxRdtase_FAD/NAD-bd"/>
</dbReference>
<feature type="binding site" evidence="13">
    <location>
        <begin position="524"/>
        <end position="525"/>
    </location>
    <ligand>
        <name>NADP(+)</name>
        <dbReference type="ChEBI" id="CHEBI:58349"/>
    </ligand>
</feature>
<evidence type="ECO:0000256" key="13">
    <source>
        <dbReference type="HAMAP-Rule" id="MF_03178"/>
    </source>
</evidence>
<dbReference type="FunFam" id="3.40.50.360:FF:000015">
    <property type="entry name" value="NADPH-dependent diflavin oxidoreductase 1"/>
    <property type="match status" value="1"/>
</dbReference>
<dbReference type="FunFam" id="3.40.50.80:FF:000030">
    <property type="entry name" value="NADPH-dependent diflavin oxidoreductase 1"/>
    <property type="match status" value="1"/>
</dbReference>
<dbReference type="PANTHER" id="PTHR19384:SF10">
    <property type="entry name" value="NADPH-DEPENDENT DIFLAVIN OXIDOREDUCTASE 1"/>
    <property type="match status" value="1"/>
</dbReference>
<dbReference type="InterPro" id="IPR017927">
    <property type="entry name" value="FAD-bd_FR_type"/>
</dbReference>
<dbReference type="Gene3D" id="3.40.50.360">
    <property type="match status" value="1"/>
</dbReference>
<dbReference type="InterPro" id="IPR039261">
    <property type="entry name" value="FNR_nucleotide-bd"/>
</dbReference>
<comment type="function">
    <text evidence="13">NADPH-dependent reductase which is a central component of the cytosolic iron-sulfur (Fe-S) protein assembly (CIA) machinery. Transfers electrons from NADPH via its FAD and FMN prosthetic groups to the [2Fe-2S] cluster of the anamorsin/DRE2 homolog, another key component of the CIA machinery. In turn, this reduced cluster provides electrons for assembly of cytosolic iron-sulfur cluster proteins.</text>
</comment>
<dbReference type="InterPro" id="IPR008254">
    <property type="entry name" value="Flavodoxin/NO_synth"/>
</dbReference>
<accession>A0A9W3B8J7</accession>
<dbReference type="Pfam" id="PF00258">
    <property type="entry name" value="Flavodoxin_1"/>
    <property type="match status" value="1"/>
</dbReference>
<dbReference type="OrthoDB" id="1856718at2759"/>
<sequence length="606" mass="68138">MSTSACNLLVLFGSQTGTAQDCAEKIVREAKRRHFSSRAVAMDLYNVANLLNEELVVFVCSTTGQGDPPDNMKTFWKFLLRKDLPATSLTNMKFAVLGLGDSSYQKYNVVAKRLQKRLEQLGACSILKLGLADDQHDLGIDAVMGPWLNDLWEVVLRLYPLPPGVEIIGSDVCPSPKYKVSILETVKLKDSENVKENFNEAKSVLQKNVKIGALCPFHARMFENKRVTSPDHFQDVRLIKLDISGSNLHYVPGDVAVVSPQNMPDTIQAFLSVTGLDPNTLFTLEQNDPDVPLLPNFPDPCTVQWLVTHYLDINSVPRRSFFELLKYHSQDELEKEKLEDFCSAQGQEELFSYCNRVKRTILEVLQDFSKTAANIPLEYLFDIIPPLQPRSFSIASSPKAHPNEIHLLMAVVNYKTKLHLPRRGVCSTWLASLDPNDPASTVPIWVKQGTIRFPTDPTVPLIMVGPGTGLAPFRSVIFDRCTAEHSAALVLFFGCRSQLKDFYCKEDFCTLTQSGPLKLFTAFSRDQENKVYVQQRILEQGDLIWKMIYLDNASIYIAGNAKSMPDDVRQALCDVLSSHGNMTTAEAAAYLQELERQKRYQVEAWS</sequence>
<dbReference type="GO" id="GO:0010181">
    <property type="term" value="F:FMN binding"/>
    <property type="evidence" value="ECO:0007669"/>
    <property type="project" value="UniProtKB-UniRule"/>
</dbReference>
<dbReference type="GO" id="GO:0016651">
    <property type="term" value="F:oxidoreductase activity, acting on NAD(P)H"/>
    <property type="evidence" value="ECO:0007669"/>
    <property type="project" value="UniProtKB-UniRule"/>
</dbReference>
<dbReference type="Gene3D" id="2.40.30.10">
    <property type="entry name" value="Translation factors"/>
    <property type="match status" value="1"/>
</dbReference>
<keyword evidence="9 13" id="KW-0560">Oxidoreductase</keyword>
<keyword evidence="17" id="KW-1185">Reference proteome</keyword>
<evidence type="ECO:0000313" key="18">
    <source>
        <dbReference type="RefSeq" id="XP_055895766.1"/>
    </source>
</evidence>
<dbReference type="PROSITE" id="PS51384">
    <property type="entry name" value="FAD_FR"/>
    <property type="match status" value="1"/>
</dbReference>
<comment type="subunit">
    <text evidence="12">Interacts with CIAPIN1; as part of the cytosolic iron-sulfur (Fe-S) protein assembly (CIA) machinery. Interacts with DCPS.</text>
</comment>
<dbReference type="InterPro" id="IPR003097">
    <property type="entry name" value="CysJ-like_FAD-binding"/>
</dbReference>
<comment type="caution">
    <text evidence="13">Lacks conserved residue(s) required for the propagation of feature annotation.</text>
</comment>
<dbReference type="GeneID" id="106051032"/>
<comment type="subcellular location">
    <subcellularLocation>
        <location evidence="3 13">Cytoplasm</location>
    </subcellularLocation>
</comment>
<feature type="binding site" evidence="13">
    <location>
        <begin position="14"/>
        <end position="19"/>
    </location>
    <ligand>
        <name>FMN</name>
        <dbReference type="ChEBI" id="CHEBI:58210"/>
    </ligand>
</feature>
<evidence type="ECO:0000259" key="16">
    <source>
        <dbReference type="PROSITE" id="PS51384"/>
    </source>
</evidence>
<evidence type="ECO:0000256" key="4">
    <source>
        <dbReference type="ARBA" id="ARBA00022490"/>
    </source>
</evidence>
<feature type="signal peptide" evidence="14">
    <location>
        <begin position="1"/>
        <end position="19"/>
    </location>
</feature>
<dbReference type="GO" id="GO:0050661">
    <property type="term" value="F:NADP binding"/>
    <property type="evidence" value="ECO:0007669"/>
    <property type="project" value="UniProtKB-UniRule"/>
</dbReference>
<dbReference type="HAMAP" id="MF_03178">
    <property type="entry name" value="NDOR1"/>
    <property type="match status" value="1"/>
</dbReference>
<dbReference type="Gene3D" id="3.40.50.80">
    <property type="entry name" value="Nucleotide-binding domain of ferredoxin-NADP reductase (FNR) module"/>
    <property type="match status" value="1"/>
</dbReference>
<evidence type="ECO:0000256" key="14">
    <source>
        <dbReference type="SAM" id="SignalP"/>
    </source>
</evidence>
<dbReference type="GO" id="GO:0050660">
    <property type="term" value="F:flavin adenine dinucleotide binding"/>
    <property type="evidence" value="ECO:0007669"/>
    <property type="project" value="UniProtKB-UniRule"/>
</dbReference>